<feature type="compositionally biased region" description="Low complexity" evidence="1">
    <location>
        <begin position="127"/>
        <end position="153"/>
    </location>
</feature>
<organism evidence="2 3">
    <name type="scientific">Ascosphaera apis ARSEF 7405</name>
    <dbReference type="NCBI Taxonomy" id="392613"/>
    <lineage>
        <taxon>Eukaryota</taxon>
        <taxon>Fungi</taxon>
        <taxon>Dikarya</taxon>
        <taxon>Ascomycota</taxon>
        <taxon>Pezizomycotina</taxon>
        <taxon>Eurotiomycetes</taxon>
        <taxon>Eurotiomycetidae</taxon>
        <taxon>Onygenales</taxon>
        <taxon>Ascosphaeraceae</taxon>
        <taxon>Ascosphaera</taxon>
    </lineage>
</organism>
<accession>A0A166N3J8</accession>
<feature type="compositionally biased region" description="Basic residues" evidence="1">
    <location>
        <begin position="195"/>
        <end position="208"/>
    </location>
</feature>
<feature type="compositionally biased region" description="Basic and acidic residues" evidence="1">
    <location>
        <begin position="343"/>
        <end position="355"/>
    </location>
</feature>
<feature type="compositionally biased region" description="Basic and acidic residues" evidence="1">
    <location>
        <begin position="76"/>
        <end position="96"/>
    </location>
</feature>
<feature type="compositionally biased region" description="Low complexity" evidence="1">
    <location>
        <begin position="365"/>
        <end position="379"/>
    </location>
</feature>
<keyword evidence="3" id="KW-1185">Reference proteome</keyword>
<feature type="region of interest" description="Disordered" evidence="1">
    <location>
        <begin position="1000"/>
        <end position="1038"/>
    </location>
</feature>
<dbReference type="PANTHER" id="PTHR42345">
    <property type="entry name" value="TPR_REGION DOMAIN-CONTAINING PROTEIN"/>
    <property type="match status" value="1"/>
</dbReference>
<proteinExistence type="predicted"/>
<evidence type="ECO:0000256" key="1">
    <source>
        <dbReference type="SAM" id="MobiDB-lite"/>
    </source>
</evidence>
<comment type="caution">
    <text evidence="2">The sequence shown here is derived from an EMBL/GenBank/DDBJ whole genome shotgun (WGS) entry which is preliminary data.</text>
</comment>
<protein>
    <submittedName>
        <fullName evidence="2">Uncharacterized protein</fullName>
    </submittedName>
</protein>
<dbReference type="PANTHER" id="PTHR42345:SF2">
    <property type="entry name" value="HELICASE-LIKE PROTEIN"/>
    <property type="match status" value="1"/>
</dbReference>
<feature type="region of interest" description="Disordered" evidence="1">
    <location>
        <begin position="338"/>
        <end position="380"/>
    </location>
</feature>
<feature type="compositionally biased region" description="Polar residues" evidence="1">
    <location>
        <begin position="16"/>
        <end position="28"/>
    </location>
</feature>
<evidence type="ECO:0000313" key="3">
    <source>
        <dbReference type="Proteomes" id="UP000242877"/>
    </source>
</evidence>
<dbReference type="Proteomes" id="UP000242877">
    <property type="component" value="Unassembled WGS sequence"/>
</dbReference>
<sequence>MRRSKTEKLAPDEQPRLNQPTRRNSISGILNLFHKKDDSAAHAATHGHVDGDRRRERSKSSPPSRAPSPDTAIDIAAEKRKQAARDAKENKSASHDSKHRSRSPTSIGSTPAKLQESYEQAAARTTPAPSVTASVSASAPLPSVPGSPASSSVETAASVKAAQEGVINNNTTTTSTSASTEQTKEKEKEKDREKHPRRHSSHKHHRRHEQYLLAEELKHLFSGAPHFMLEKSKGDRSSPLVIFPWDSRAVIERLQDRKLLIHPSFTLGTVHAHLPVRWTQTGIVRSVEFPWDRQGSKRASFDVGVFEVPNMLSAMGKEPGCIGFAHYMELPVADMLTYGPSPRDGKDDRHAHGKDGGGSGGGGSNNNNNNNSNSNSSSSSGGGMFDAFRFSREPYHAVCYPAVSLDRSKLIREGPHAWKQLGIRNCTMKKLTERLAHLASLRHQILEDDKPISLLDIESVSELHHSLYSTLLFPPPLVLVSHAPNVKTQINILARVLGVKGAWVDFSLVEWRLRIGQLLWEYAPHEDDNCLDHANNASRSGNTEDAENAMERKWLLIQLVLSLELLLRLDAAVRVGLSGKSKQLVVTAHDTYALNSIRTDASHWDIVVVRRLVENLDVLYVPYKKKEDELAKEKEQPPPPPTTSIKSRFKFKFHSSDDTPPIPPDEPAWSCVLLPKSPQRQLGGLLTFAEQLKWPNFEILRDNLTRKINAARSNPDIMKAMFSSAVRASPLPPGVPPLDRGDIFAKSRTCQLLRVHHPGQSAMREPTYIGGWLSRSWLTGCVMPGETIFHLLICTVLENDPRANEKLGPIVNLYGGFVYNHQSWWSRMCIVGRVLACMNNASECMGWMYAPLTPETAEGEIHSDQWFEVEAIDVLRSEIKRARICEPQAVLHDSSPLGWDGKLTASVFSLPLDESKINPEVKNSGLQIDLERLIVDPLAGESQKPGRPLKTQASVKFRLKKMNGDEQAVTFPLSYSVCFISSFPCLTPNGYIARTKGESALDTTDAREGGLASGPSTTVDDMDCGSGTGAPNQSCKRHRSRRLPGHLLHIASYPYEYISLETLPHISSFPPREAMLEVGDILCHRTTTNTGPTDANTSTADNNDIPIIDDDAPCPKHKHSHHHRQSQSSNARKGPKTTYIIDARGDKNKEAFARAWCASVGASAVVGRTCRTCLACTIREARACDVDVVIRTSGAEESFECVSSAVYYL</sequence>
<feature type="compositionally biased region" description="Low complexity" evidence="1">
    <location>
        <begin position="60"/>
        <end position="69"/>
    </location>
</feature>
<feature type="compositionally biased region" description="Low complexity" evidence="1">
    <location>
        <begin position="171"/>
        <end position="181"/>
    </location>
</feature>
<feature type="region of interest" description="Disordered" evidence="1">
    <location>
        <begin position="1087"/>
        <end position="1136"/>
    </location>
</feature>
<name>A0A166N3J8_9EURO</name>
<reference evidence="2 3" key="1">
    <citation type="journal article" date="2016" name="Genome Biol. Evol.">
        <title>Divergent and convergent evolution of fungal pathogenicity.</title>
        <authorList>
            <person name="Shang Y."/>
            <person name="Xiao G."/>
            <person name="Zheng P."/>
            <person name="Cen K."/>
            <person name="Zhan S."/>
            <person name="Wang C."/>
        </authorList>
    </citation>
    <scope>NUCLEOTIDE SEQUENCE [LARGE SCALE GENOMIC DNA]</scope>
    <source>
        <strain evidence="2 3">ARSEF 7405</strain>
    </source>
</reference>
<dbReference type="AlphaFoldDB" id="A0A166N3J8"/>
<feature type="compositionally biased region" description="Basic and acidic residues" evidence="1">
    <location>
        <begin position="1"/>
        <end position="15"/>
    </location>
</feature>
<feature type="compositionally biased region" description="Basic and acidic residues" evidence="1">
    <location>
        <begin position="47"/>
        <end position="59"/>
    </location>
</feature>
<feature type="region of interest" description="Disordered" evidence="1">
    <location>
        <begin position="1"/>
        <end position="208"/>
    </location>
</feature>
<dbReference type="VEuPathDB" id="FungiDB:AAP_05583"/>
<evidence type="ECO:0000313" key="2">
    <source>
        <dbReference type="EMBL" id="KZZ87500.1"/>
    </source>
</evidence>
<feature type="compositionally biased region" description="Basic residues" evidence="1">
    <location>
        <begin position="1115"/>
        <end position="1125"/>
    </location>
</feature>
<gene>
    <name evidence="2" type="ORF">AAP_05583</name>
</gene>
<dbReference type="EMBL" id="AZGZ01000033">
    <property type="protein sequence ID" value="KZZ87500.1"/>
    <property type="molecule type" value="Genomic_DNA"/>
</dbReference>
<dbReference type="OrthoDB" id="20872at2759"/>
<feature type="compositionally biased region" description="Basic and acidic residues" evidence="1">
    <location>
        <begin position="182"/>
        <end position="194"/>
    </location>
</feature>
<feature type="compositionally biased region" description="Low complexity" evidence="1">
    <location>
        <begin position="1087"/>
        <end position="1106"/>
    </location>
</feature>